<organism evidence="1">
    <name type="scientific">Megaviridae environmental sample</name>
    <dbReference type="NCBI Taxonomy" id="1737588"/>
    <lineage>
        <taxon>Viruses</taxon>
        <taxon>Varidnaviria</taxon>
        <taxon>Bamfordvirae</taxon>
        <taxon>Nucleocytoviricota</taxon>
        <taxon>Megaviricetes</taxon>
        <taxon>Imitervirales</taxon>
        <taxon>Mimiviridae</taxon>
        <taxon>environmental samples</taxon>
    </lineage>
</organism>
<name>A0A5J6VMP0_9VIRU</name>
<accession>A0A5J6VMP0</accession>
<dbReference type="EMBL" id="MN448290">
    <property type="protein sequence ID" value="QFG74731.1"/>
    <property type="molecule type" value="Genomic_DNA"/>
</dbReference>
<reference evidence="1" key="1">
    <citation type="journal article" date="2019" name="Philos. Trans. R. Soc. Lond., B, Biol. Sci.">
        <title>Targeted metagenomic recovery of four divergent viruses reveals shared and distinctive characteristics of giant viruses of marine eukaryotes.</title>
        <authorList>
            <person name="Needham D.M."/>
            <person name="Poirier C."/>
            <person name="Hehenberger E."/>
            <person name="Jimenez V."/>
            <person name="Swalwell J.E."/>
            <person name="Santoro A.E."/>
            <person name="Worden A.Z."/>
        </authorList>
    </citation>
    <scope>NUCLEOTIDE SEQUENCE</scope>
    <source>
        <strain evidence="1">MPacV-611</strain>
    </source>
</reference>
<protein>
    <submittedName>
        <fullName evidence="1">Uncharacterized protein</fullName>
    </submittedName>
</protein>
<proteinExistence type="predicted"/>
<sequence length="126" mass="15029">MSNNKYFDCPAIMSDKRGTGTKMQDNDYENIKIIEDNSIKNSFEYRNFLQYSNKAANTQDDEMNNKIDQKNRNDILNFNKFGCKKIPHGEIIVNEEIDQFRLFNKDKNWKAKTYKDIFTNYKPYVV</sequence>
<evidence type="ECO:0000313" key="1">
    <source>
        <dbReference type="EMBL" id="QFG74731.1"/>
    </source>
</evidence>